<protein>
    <submittedName>
        <fullName evidence="1">Uncharacterized protein</fullName>
    </submittedName>
</protein>
<reference evidence="1 2" key="1">
    <citation type="journal article" date="2024" name="Plant J.">
        <title>Genome sequences and population genomics reveal climatic adaptation and genomic divergence between two closely related sweetgum species.</title>
        <authorList>
            <person name="Xu W.Q."/>
            <person name="Ren C.Q."/>
            <person name="Zhang X.Y."/>
            <person name="Comes H.P."/>
            <person name="Liu X.H."/>
            <person name="Li Y.G."/>
            <person name="Kettle C.J."/>
            <person name="Jalonen R."/>
            <person name="Gaisberger H."/>
            <person name="Ma Y.Z."/>
            <person name="Qiu Y.X."/>
        </authorList>
    </citation>
    <scope>NUCLEOTIDE SEQUENCE [LARGE SCALE GENOMIC DNA]</scope>
    <source>
        <strain evidence="1">Hangzhou</strain>
    </source>
</reference>
<evidence type="ECO:0000313" key="2">
    <source>
        <dbReference type="Proteomes" id="UP001415857"/>
    </source>
</evidence>
<dbReference type="EMBL" id="JBBPBK010000004">
    <property type="protein sequence ID" value="KAK9286043.1"/>
    <property type="molecule type" value="Genomic_DNA"/>
</dbReference>
<gene>
    <name evidence="1" type="ORF">L1049_014422</name>
</gene>
<name>A0AAP0X5E7_LIQFO</name>
<keyword evidence="2" id="KW-1185">Reference proteome</keyword>
<dbReference type="Proteomes" id="UP001415857">
    <property type="component" value="Unassembled WGS sequence"/>
</dbReference>
<sequence>MVRALQMLDCDDRFVPPRLRGLLLIGFGNGWCRKDKAPGGLNADIPPSLVSNRTLSIQLAVIILLLKMQNCRIDRLEQKLTTFGILPPKDHIAATGRGCGRCRGP</sequence>
<evidence type="ECO:0000313" key="1">
    <source>
        <dbReference type="EMBL" id="KAK9286043.1"/>
    </source>
</evidence>
<dbReference type="AlphaFoldDB" id="A0AAP0X5E7"/>
<organism evidence="1 2">
    <name type="scientific">Liquidambar formosana</name>
    <name type="common">Formosan gum</name>
    <dbReference type="NCBI Taxonomy" id="63359"/>
    <lineage>
        <taxon>Eukaryota</taxon>
        <taxon>Viridiplantae</taxon>
        <taxon>Streptophyta</taxon>
        <taxon>Embryophyta</taxon>
        <taxon>Tracheophyta</taxon>
        <taxon>Spermatophyta</taxon>
        <taxon>Magnoliopsida</taxon>
        <taxon>eudicotyledons</taxon>
        <taxon>Gunneridae</taxon>
        <taxon>Pentapetalae</taxon>
        <taxon>Saxifragales</taxon>
        <taxon>Altingiaceae</taxon>
        <taxon>Liquidambar</taxon>
    </lineage>
</organism>
<proteinExistence type="predicted"/>
<comment type="caution">
    <text evidence="1">The sequence shown here is derived from an EMBL/GenBank/DDBJ whole genome shotgun (WGS) entry which is preliminary data.</text>
</comment>
<accession>A0AAP0X5E7</accession>